<keyword evidence="5" id="KW-0540">Nuclease</keyword>
<dbReference type="EMBL" id="JAVFHL010000001">
    <property type="protein sequence ID" value="MDT6975308.1"/>
    <property type="molecule type" value="Genomic_DNA"/>
</dbReference>
<dbReference type="Gene3D" id="3.90.220.20">
    <property type="entry name" value="DNA methylase specificity domains"/>
    <property type="match status" value="2"/>
</dbReference>
<dbReference type="PANTHER" id="PTHR43140">
    <property type="entry name" value="TYPE-1 RESTRICTION ENZYME ECOKI SPECIFICITY PROTEIN"/>
    <property type="match status" value="1"/>
</dbReference>
<keyword evidence="5" id="KW-0255">Endonuclease</keyword>
<accession>A0ABD5FS22</accession>
<dbReference type="GO" id="GO:0016787">
    <property type="term" value="F:hydrolase activity"/>
    <property type="evidence" value="ECO:0007669"/>
    <property type="project" value="UniProtKB-KW"/>
</dbReference>
<dbReference type="GO" id="GO:0009307">
    <property type="term" value="P:DNA restriction-modification system"/>
    <property type="evidence" value="ECO:0007669"/>
    <property type="project" value="UniProtKB-KW"/>
</dbReference>
<proteinExistence type="inferred from homology"/>
<dbReference type="InterPro" id="IPR051212">
    <property type="entry name" value="Type-I_RE_S_subunit"/>
</dbReference>
<dbReference type="GO" id="GO:0003677">
    <property type="term" value="F:DNA binding"/>
    <property type="evidence" value="ECO:0007669"/>
    <property type="project" value="UniProtKB-KW"/>
</dbReference>
<dbReference type="EC" id="3.1.21.-" evidence="5"/>
<evidence type="ECO:0000313" key="6">
    <source>
        <dbReference type="Proteomes" id="UP001258434"/>
    </source>
</evidence>
<dbReference type="SUPFAM" id="SSF116734">
    <property type="entry name" value="DNA methylase specificity domain"/>
    <property type="match status" value="2"/>
</dbReference>
<dbReference type="GO" id="GO:0004519">
    <property type="term" value="F:endonuclease activity"/>
    <property type="evidence" value="ECO:0007669"/>
    <property type="project" value="UniProtKB-KW"/>
</dbReference>
<dbReference type="Pfam" id="PF01420">
    <property type="entry name" value="Methylase_S"/>
    <property type="match status" value="1"/>
</dbReference>
<evidence type="ECO:0000259" key="4">
    <source>
        <dbReference type="Pfam" id="PF01420"/>
    </source>
</evidence>
<keyword evidence="3" id="KW-0238">DNA-binding</keyword>
<sequence>MKITGSGREGLPKYNLEKMFLPLPPFAEQQRIVAEIKRWFAFVDQIEQSKANLQTAIKQAKSKILDLAIHGKLVPQDPNDEPAIELLKRINPDFIPCDNGHSGKLPQGWCNCKISDVSISLLGKTLDRGKNTGNLKKYLCAVNVKWGTFELSTVKEMPIEATELERYSVKFGDLMVCEGGDVGRAAIWTYNSKMYYQNALHRIRFKENISAHYFLYSLMYLKLIGVIDDVCKGVTIKHLTQNAMNTLKFNLPPIAEQQRIVQKIEELFSILDNIQNALEV</sequence>
<keyword evidence="5" id="KW-0378">Hydrolase</keyword>
<feature type="domain" description="Type I restriction modification DNA specificity" evidence="4">
    <location>
        <begin position="164"/>
        <end position="279"/>
    </location>
</feature>
<evidence type="ECO:0000256" key="3">
    <source>
        <dbReference type="ARBA" id="ARBA00023125"/>
    </source>
</evidence>
<comment type="caution">
    <text evidence="5">The sequence shown here is derived from an EMBL/GenBank/DDBJ whole genome shotgun (WGS) entry which is preliminary data.</text>
</comment>
<dbReference type="AlphaFoldDB" id="A0ABD5FS22"/>
<protein>
    <submittedName>
        <fullName evidence="5">Restriction endonuclease subunit S</fullName>
        <ecNumber evidence="5">3.1.21.-</ecNumber>
    </submittedName>
</protein>
<reference evidence="5 6" key="2">
    <citation type="submission" date="2023-08" db="EMBL/GenBank/DDBJ databases">
        <authorList>
            <person name="Du M."/>
            <person name="Liu C."/>
            <person name="Liu S.-J."/>
        </authorList>
    </citation>
    <scope>NUCLEOTIDE SEQUENCE [LARGE SCALE GENOMIC DNA]</scope>
    <source>
        <strain evidence="5 6">GS077</strain>
    </source>
</reference>
<dbReference type="InterPro" id="IPR000055">
    <property type="entry name" value="Restrct_endonuc_typeI_TRD"/>
</dbReference>
<evidence type="ECO:0000256" key="1">
    <source>
        <dbReference type="ARBA" id="ARBA00010923"/>
    </source>
</evidence>
<keyword evidence="2" id="KW-0680">Restriction system</keyword>
<evidence type="ECO:0000256" key="2">
    <source>
        <dbReference type="ARBA" id="ARBA00022747"/>
    </source>
</evidence>
<dbReference type="PANTHER" id="PTHR43140:SF1">
    <property type="entry name" value="TYPE I RESTRICTION ENZYME ECOKI SPECIFICITY SUBUNIT"/>
    <property type="match status" value="1"/>
</dbReference>
<reference evidence="6" key="1">
    <citation type="submission" date="2023-07" db="EMBL/GenBank/DDBJ databases">
        <title>A gut symbiont ubiquitin homologue binds and inactivates peptidyl-prolyl isomerase to mediate the interbacterial arms race in the human gut.</title>
        <authorList>
            <person name="Jiang K."/>
            <person name="Li W."/>
            <person name="Tong M."/>
            <person name="Xu J."/>
            <person name="Chen Z."/>
            <person name="Yang Y."/>
            <person name="Zang Y."/>
            <person name="Jiao X."/>
            <person name="Liu C."/>
            <person name="Lim B."/>
            <person name="Jiang X."/>
            <person name="Wang J."/>
            <person name="Wu D."/>
            <person name="Wang M."/>
            <person name="Liu S.-J."/>
            <person name="Shao F."/>
            <person name="Gao X."/>
        </authorList>
    </citation>
    <scope>NUCLEOTIDE SEQUENCE [LARGE SCALE GENOMIC DNA]</scope>
    <source>
        <strain evidence="6">GS077</strain>
    </source>
</reference>
<comment type="similarity">
    <text evidence="1">Belongs to the type-I restriction system S methylase family.</text>
</comment>
<gene>
    <name evidence="5" type="ORF">BFGS077_000556</name>
</gene>
<name>A0ABD5FS22_BACFG</name>
<dbReference type="Proteomes" id="UP001258434">
    <property type="component" value="Unassembled WGS sequence"/>
</dbReference>
<evidence type="ECO:0000313" key="5">
    <source>
        <dbReference type="EMBL" id="MDT6975308.1"/>
    </source>
</evidence>
<dbReference type="InterPro" id="IPR044946">
    <property type="entry name" value="Restrct_endonuc_typeI_TRD_sf"/>
</dbReference>
<organism evidence="5 6">
    <name type="scientific">Bacteroides fragilis</name>
    <dbReference type="NCBI Taxonomy" id="817"/>
    <lineage>
        <taxon>Bacteria</taxon>
        <taxon>Pseudomonadati</taxon>
        <taxon>Bacteroidota</taxon>
        <taxon>Bacteroidia</taxon>
        <taxon>Bacteroidales</taxon>
        <taxon>Bacteroidaceae</taxon>
        <taxon>Bacteroides</taxon>
    </lineage>
</organism>